<gene>
    <name evidence="5" type="ORF">OKIOD_LOCUS2088</name>
</gene>
<sequence>MSEWGSKTVAELKKECKERGLKVSGTKAELVERIEEAIAEGNDTLETTGGNIEDELLAEVEEPEPEQSEETDELKTEDIIEEEPKAEEKKATPPVEDEVAKKISRAERFGLESKEVLEQKKLSRAERFGLPAAEKAKADEKKRARAERFGLTNANGTSGAAKKSKLEGTDIAVDPEKIKKRMERFGALDDPESKKKREPLDSPWPRFTLTPLVVHFISSN</sequence>
<dbReference type="PANTHER" id="PTHR46551:SF1">
    <property type="entry name" value="SAP DOMAIN-CONTAINING RIBONUCLEOPROTEIN"/>
    <property type="match status" value="1"/>
</dbReference>
<dbReference type="Pfam" id="PF02037">
    <property type="entry name" value="SAP"/>
    <property type="match status" value="1"/>
</dbReference>
<feature type="compositionally biased region" description="Basic and acidic residues" evidence="3">
    <location>
        <begin position="134"/>
        <end position="148"/>
    </location>
</feature>
<evidence type="ECO:0000256" key="2">
    <source>
        <dbReference type="ARBA" id="ARBA00046328"/>
    </source>
</evidence>
<dbReference type="Gene3D" id="1.10.720.30">
    <property type="entry name" value="SAP domain"/>
    <property type="match status" value="1"/>
</dbReference>
<feature type="region of interest" description="Disordered" evidence="3">
    <location>
        <begin position="133"/>
        <end position="204"/>
    </location>
</feature>
<dbReference type="InterPro" id="IPR040746">
    <property type="entry name" value="THO1_MOS11_C"/>
</dbReference>
<feature type="compositionally biased region" description="Basic and acidic residues" evidence="3">
    <location>
        <begin position="73"/>
        <end position="91"/>
    </location>
</feature>
<organism evidence="5 6">
    <name type="scientific">Oikopleura dioica</name>
    <name type="common">Tunicate</name>
    <dbReference type="NCBI Taxonomy" id="34765"/>
    <lineage>
        <taxon>Eukaryota</taxon>
        <taxon>Metazoa</taxon>
        <taxon>Chordata</taxon>
        <taxon>Tunicata</taxon>
        <taxon>Appendicularia</taxon>
        <taxon>Copelata</taxon>
        <taxon>Oikopleuridae</taxon>
        <taxon>Oikopleura</taxon>
    </lineage>
</organism>
<feature type="compositionally biased region" description="Acidic residues" evidence="3">
    <location>
        <begin position="52"/>
        <end position="72"/>
    </location>
</feature>
<dbReference type="PROSITE" id="PS50800">
    <property type="entry name" value="SAP"/>
    <property type="match status" value="1"/>
</dbReference>
<evidence type="ECO:0000256" key="1">
    <source>
        <dbReference type="ARBA" id="ARBA00022553"/>
    </source>
</evidence>
<feature type="domain" description="SAP" evidence="4">
    <location>
        <begin position="4"/>
        <end position="38"/>
    </location>
</feature>
<reference evidence="5 6" key="1">
    <citation type="submission" date="2021-04" db="EMBL/GenBank/DDBJ databases">
        <authorList>
            <person name="Bliznina A."/>
        </authorList>
    </citation>
    <scope>NUCLEOTIDE SEQUENCE [LARGE SCALE GENOMIC DNA]</scope>
</reference>
<dbReference type="InterPro" id="IPR036361">
    <property type="entry name" value="SAP_dom_sf"/>
</dbReference>
<evidence type="ECO:0000313" key="5">
    <source>
        <dbReference type="EMBL" id="CAG5084041.1"/>
    </source>
</evidence>
<evidence type="ECO:0000256" key="3">
    <source>
        <dbReference type="SAM" id="MobiDB-lite"/>
    </source>
</evidence>
<feature type="region of interest" description="Disordered" evidence="3">
    <location>
        <begin position="38"/>
        <end position="98"/>
    </location>
</feature>
<feature type="compositionally biased region" description="Basic and acidic residues" evidence="3">
    <location>
        <begin position="183"/>
        <end position="200"/>
    </location>
</feature>
<dbReference type="PANTHER" id="PTHR46551">
    <property type="entry name" value="SAP DOMAIN-CONTAINING RIBONUCLEOPROTEIN"/>
    <property type="match status" value="1"/>
</dbReference>
<accession>A0ABN7RU70</accession>
<keyword evidence="1" id="KW-0597">Phosphoprotein</keyword>
<proteinExistence type="inferred from homology"/>
<dbReference type="SMART" id="SM00513">
    <property type="entry name" value="SAP"/>
    <property type="match status" value="1"/>
</dbReference>
<dbReference type="InterPro" id="IPR003034">
    <property type="entry name" value="SAP_dom"/>
</dbReference>
<evidence type="ECO:0000259" key="4">
    <source>
        <dbReference type="PROSITE" id="PS50800"/>
    </source>
</evidence>
<keyword evidence="6" id="KW-1185">Reference proteome</keyword>
<name>A0ABN7RU70_OIKDI</name>
<protein>
    <submittedName>
        <fullName evidence="5">Oidioi.mRNA.OKI2018_I69.PAR.g10530.t1.cds</fullName>
    </submittedName>
</protein>
<dbReference type="Pfam" id="PF18592">
    <property type="entry name" value="Tho1_MOS11_C"/>
    <property type="match status" value="1"/>
</dbReference>
<dbReference type="SUPFAM" id="SSF68906">
    <property type="entry name" value="SAP domain"/>
    <property type="match status" value="1"/>
</dbReference>
<comment type="similarity">
    <text evidence="2">Belongs to the SAP domain-containing ribonucleoprotein family.</text>
</comment>
<dbReference type="EMBL" id="OU015568">
    <property type="protein sequence ID" value="CAG5084041.1"/>
    <property type="molecule type" value="Genomic_DNA"/>
</dbReference>
<dbReference type="Proteomes" id="UP001158576">
    <property type="component" value="Chromosome PAR"/>
</dbReference>
<evidence type="ECO:0000313" key="6">
    <source>
        <dbReference type="Proteomes" id="UP001158576"/>
    </source>
</evidence>
<dbReference type="InterPro" id="IPR052240">
    <property type="entry name" value="SAP_domain_ribonucleoprotein"/>
</dbReference>